<dbReference type="InterPro" id="IPR012340">
    <property type="entry name" value="NA-bd_OB-fold"/>
</dbReference>
<keyword evidence="5 6" id="KW-0234">DNA repair</keyword>
<dbReference type="SUPFAM" id="SSF47781">
    <property type="entry name" value="RuvA domain 2-like"/>
    <property type="match status" value="1"/>
</dbReference>
<dbReference type="GO" id="GO:0005524">
    <property type="term" value="F:ATP binding"/>
    <property type="evidence" value="ECO:0007669"/>
    <property type="project" value="InterPro"/>
</dbReference>
<comment type="caution">
    <text evidence="6">Lacks conserved residue(s) required for the propagation of feature annotation.</text>
</comment>
<dbReference type="OrthoDB" id="5293449at2"/>
<dbReference type="InterPro" id="IPR036267">
    <property type="entry name" value="RuvA_C_sf"/>
</dbReference>
<comment type="function">
    <text evidence="6">The RuvA-RuvB-RuvC complex processes Holliday junction (HJ) DNA during genetic recombination and DNA repair, while the RuvA-RuvB complex plays an important role in the rescue of blocked DNA replication forks via replication fork reversal (RFR). RuvA specifically binds to HJ cruciform DNA, conferring on it an open structure. The RuvB hexamer acts as an ATP-dependent pump, pulling dsDNA into and through the RuvAB complex. HJ branch migration allows RuvC to scan DNA until it finds its consensus sequence, where it cleaves and resolves the cruciform DNA.</text>
</comment>
<dbReference type="Gene3D" id="1.10.150.20">
    <property type="entry name" value="5' to 3' exonuclease, C-terminal subdomain"/>
    <property type="match status" value="1"/>
</dbReference>
<keyword evidence="2 6" id="KW-0227">DNA damage</keyword>
<dbReference type="HAMAP" id="MF_00031">
    <property type="entry name" value="DNA_HJ_migration_RuvA"/>
    <property type="match status" value="1"/>
</dbReference>
<dbReference type="Pfam" id="PF01330">
    <property type="entry name" value="RuvA_N"/>
    <property type="match status" value="1"/>
</dbReference>
<dbReference type="InterPro" id="IPR003583">
    <property type="entry name" value="Hlx-hairpin-Hlx_DNA-bd_motif"/>
</dbReference>
<evidence type="ECO:0000256" key="2">
    <source>
        <dbReference type="ARBA" id="ARBA00022763"/>
    </source>
</evidence>
<dbReference type="SUPFAM" id="SSF46929">
    <property type="entry name" value="DNA helicase RuvA subunit, C-terminal domain"/>
    <property type="match status" value="1"/>
</dbReference>
<dbReference type="NCBIfam" id="TIGR00084">
    <property type="entry name" value="ruvA"/>
    <property type="match status" value="1"/>
</dbReference>
<evidence type="ECO:0000313" key="10">
    <source>
        <dbReference type="Proteomes" id="UP000182284"/>
    </source>
</evidence>
<dbReference type="GO" id="GO:0009378">
    <property type="term" value="F:four-way junction helicase activity"/>
    <property type="evidence" value="ECO:0007669"/>
    <property type="project" value="InterPro"/>
</dbReference>
<dbReference type="GO" id="GO:0006281">
    <property type="term" value="P:DNA repair"/>
    <property type="evidence" value="ECO:0007669"/>
    <property type="project" value="UniProtKB-UniRule"/>
</dbReference>
<evidence type="ECO:0000256" key="4">
    <source>
        <dbReference type="ARBA" id="ARBA00023172"/>
    </source>
</evidence>
<reference evidence="9 10" key="1">
    <citation type="submission" date="2016-10" db="EMBL/GenBank/DDBJ databases">
        <authorList>
            <person name="de Groot N.N."/>
        </authorList>
    </citation>
    <scope>NUCLEOTIDE SEQUENCE [LARGE SCALE GENOMIC DNA]</scope>
    <source>
        <strain evidence="9 10">DSM 27375</strain>
    </source>
</reference>
<name>A0A1G7NNF2_9RHOB</name>
<evidence type="ECO:0000313" key="9">
    <source>
        <dbReference type="EMBL" id="SDF75594.1"/>
    </source>
</evidence>
<evidence type="ECO:0000256" key="1">
    <source>
        <dbReference type="ARBA" id="ARBA00022490"/>
    </source>
</evidence>
<dbReference type="InterPro" id="IPR000085">
    <property type="entry name" value="RuvA"/>
</dbReference>
<dbReference type="Proteomes" id="UP000182284">
    <property type="component" value="Unassembled WGS sequence"/>
</dbReference>
<comment type="subcellular location">
    <subcellularLocation>
        <location evidence="6">Cytoplasm</location>
    </subcellularLocation>
</comment>
<organism evidence="9 10">
    <name type="scientific">Celeribacter baekdonensis</name>
    <dbReference type="NCBI Taxonomy" id="875171"/>
    <lineage>
        <taxon>Bacteria</taxon>
        <taxon>Pseudomonadati</taxon>
        <taxon>Pseudomonadota</taxon>
        <taxon>Alphaproteobacteria</taxon>
        <taxon>Rhodobacterales</taxon>
        <taxon>Roseobacteraceae</taxon>
        <taxon>Celeribacter</taxon>
    </lineage>
</organism>
<dbReference type="GO" id="GO:0009379">
    <property type="term" value="C:Holliday junction helicase complex"/>
    <property type="evidence" value="ECO:0007669"/>
    <property type="project" value="InterPro"/>
</dbReference>
<keyword evidence="4 6" id="KW-0233">DNA recombination</keyword>
<evidence type="ECO:0000256" key="7">
    <source>
        <dbReference type="SAM" id="MobiDB-lite"/>
    </source>
</evidence>
<dbReference type="SUPFAM" id="SSF50249">
    <property type="entry name" value="Nucleic acid-binding proteins"/>
    <property type="match status" value="1"/>
</dbReference>
<evidence type="ECO:0000256" key="3">
    <source>
        <dbReference type="ARBA" id="ARBA00023125"/>
    </source>
</evidence>
<keyword evidence="9" id="KW-0547">Nucleotide-binding</keyword>
<feature type="region of interest" description="Domain I" evidence="6">
    <location>
        <begin position="1"/>
        <end position="64"/>
    </location>
</feature>
<accession>A0A1G7NNF2</accession>
<dbReference type="AlphaFoldDB" id="A0A1G7NNF2"/>
<dbReference type="CDD" id="cd14332">
    <property type="entry name" value="UBA_RuvA_C"/>
    <property type="match status" value="1"/>
</dbReference>
<keyword evidence="1 6" id="KW-0963">Cytoplasm</keyword>
<sequence>MIGKLTGVIDYIGTDHVMIDVRGVGYIVHINERTRMSLPGRGAPVSLYTDMLVREDLMQLFGFSSLLEKEWYRLLISVQGIGSKAAMAVLGTLGPEATGRAIALGDWNAVKAAPGVGPKIAQRVVNELKDKAPAVMAMGGTLAKSLAEAPQVDEVIETDAPAPKPRVANAPVPKPNASSEAEAMSALQNLGYSPSDAVQAVAQSAQDAPDADTSTLIRAALKLLAPKG</sequence>
<feature type="region of interest" description="Domain III" evidence="6">
    <location>
        <begin position="177"/>
        <end position="228"/>
    </location>
</feature>
<evidence type="ECO:0000259" key="8">
    <source>
        <dbReference type="SMART" id="SM00278"/>
    </source>
</evidence>
<keyword evidence="3 6" id="KW-0238">DNA-binding</keyword>
<proteinExistence type="inferred from homology"/>
<evidence type="ECO:0000256" key="5">
    <source>
        <dbReference type="ARBA" id="ARBA00023204"/>
    </source>
</evidence>
<feature type="region of interest" description="Disordered" evidence="7">
    <location>
        <begin position="158"/>
        <end position="188"/>
    </location>
</feature>
<dbReference type="Pfam" id="PF14520">
    <property type="entry name" value="HHH_5"/>
    <property type="match status" value="1"/>
</dbReference>
<keyword evidence="9" id="KW-0067">ATP-binding</keyword>
<feature type="domain" description="Helix-hairpin-helix DNA-binding motif class 1" evidence="8">
    <location>
        <begin position="108"/>
        <end position="127"/>
    </location>
</feature>
<comment type="domain">
    <text evidence="6">Has three domains with a flexible linker between the domains II and III and assumes an 'L' shape. Domain III is highly mobile and contacts RuvB.</text>
</comment>
<comment type="subunit">
    <text evidence="6">Homotetramer. Forms an RuvA(8)-RuvB(12)-Holliday junction (HJ) complex. HJ DNA is sandwiched between 2 RuvA tetramers; dsDNA enters through RuvA and exits via RuvB. An RuvB hexamer assembles on each DNA strand where it exits the tetramer. Each RuvB hexamer is contacted by two RuvA subunits (via domain III) on 2 adjacent RuvB subunits; this complex drives branch migration. In the full resolvosome a probable DNA-RuvA(4)-RuvB(12)-RuvC(2) complex forms which resolves the HJ.</text>
</comment>
<dbReference type="GO" id="GO:0006310">
    <property type="term" value="P:DNA recombination"/>
    <property type="evidence" value="ECO:0007669"/>
    <property type="project" value="UniProtKB-UniRule"/>
</dbReference>
<protein>
    <recommendedName>
        <fullName evidence="6">Holliday junction branch migration complex subunit RuvA</fullName>
    </recommendedName>
</protein>
<dbReference type="Gene3D" id="1.10.8.10">
    <property type="entry name" value="DNA helicase RuvA subunit, C-terminal domain"/>
    <property type="match status" value="1"/>
</dbReference>
<gene>
    <name evidence="6" type="primary">ruvA</name>
    <name evidence="9" type="ORF">SAMN04488117_10730</name>
</gene>
<dbReference type="Gene3D" id="2.40.50.140">
    <property type="entry name" value="Nucleic acid-binding proteins"/>
    <property type="match status" value="1"/>
</dbReference>
<dbReference type="GO" id="GO:0005737">
    <property type="term" value="C:cytoplasm"/>
    <property type="evidence" value="ECO:0007669"/>
    <property type="project" value="UniProtKB-SubCell"/>
</dbReference>
<keyword evidence="9" id="KW-0378">Hydrolase</keyword>
<evidence type="ECO:0000256" key="6">
    <source>
        <dbReference type="HAMAP-Rule" id="MF_00031"/>
    </source>
</evidence>
<dbReference type="InterPro" id="IPR013849">
    <property type="entry name" value="DNA_helicase_Holl-junc_RuvA_I"/>
</dbReference>
<dbReference type="InterPro" id="IPR011114">
    <property type="entry name" value="RuvA_C"/>
</dbReference>
<dbReference type="GO" id="GO:0000400">
    <property type="term" value="F:four-way junction DNA binding"/>
    <property type="evidence" value="ECO:0007669"/>
    <property type="project" value="UniProtKB-UniRule"/>
</dbReference>
<dbReference type="RefSeq" id="WP_074645526.1">
    <property type="nucleotide sequence ID" value="NZ_FNBL01000007.1"/>
</dbReference>
<dbReference type="EMBL" id="FNBL01000007">
    <property type="protein sequence ID" value="SDF75594.1"/>
    <property type="molecule type" value="Genomic_DNA"/>
</dbReference>
<feature type="domain" description="Helix-hairpin-helix DNA-binding motif class 1" evidence="8">
    <location>
        <begin position="73"/>
        <end position="92"/>
    </location>
</feature>
<keyword evidence="9" id="KW-0347">Helicase</keyword>
<dbReference type="SMART" id="SM00278">
    <property type="entry name" value="HhH1"/>
    <property type="match status" value="2"/>
</dbReference>
<dbReference type="GO" id="GO:0048476">
    <property type="term" value="C:Holliday junction resolvase complex"/>
    <property type="evidence" value="ECO:0007669"/>
    <property type="project" value="UniProtKB-UniRule"/>
</dbReference>
<dbReference type="Pfam" id="PF07499">
    <property type="entry name" value="RuvA_C"/>
    <property type="match status" value="1"/>
</dbReference>
<comment type="similarity">
    <text evidence="6">Belongs to the RuvA family.</text>
</comment>
<dbReference type="InterPro" id="IPR010994">
    <property type="entry name" value="RuvA_2-like"/>
</dbReference>